<evidence type="ECO:0000256" key="1">
    <source>
        <dbReference type="SAM" id="MobiDB-lite"/>
    </source>
</evidence>
<dbReference type="EMBL" id="RBNI01006289">
    <property type="protein sequence ID" value="RUP46133.1"/>
    <property type="molecule type" value="Genomic_DNA"/>
</dbReference>
<proteinExistence type="predicted"/>
<evidence type="ECO:0000313" key="3">
    <source>
        <dbReference type="Proteomes" id="UP000268093"/>
    </source>
</evidence>
<protein>
    <submittedName>
        <fullName evidence="2">Uncharacterized protein</fullName>
    </submittedName>
</protein>
<dbReference type="AlphaFoldDB" id="A0A433D5R1"/>
<name>A0A433D5R1_9FUNG</name>
<comment type="caution">
    <text evidence="2">The sequence shown here is derived from an EMBL/GenBank/DDBJ whole genome shotgun (WGS) entry which is preliminary data.</text>
</comment>
<dbReference type="SUPFAM" id="SSF48403">
    <property type="entry name" value="Ankyrin repeat"/>
    <property type="match status" value="1"/>
</dbReference>
<reference evidence="2 3" key="1">
    <citation type="journal article" date="2018" name="New Phytol.">
        <title>Phylogenomics of Endogonaceae and evolution of mycorrhizas within Mucoromycota.</title>
        <authorList>
            <person name="Chang Y."/>
            <person name="Desiro A."/>
            <person name="Na H."/>
            <person name="Sandor L."/>
            <person name="Lipzen A."/>
            <person name="Clum A."/>
            <person name="Barry K."/>
            <person name="Grigoriev I.V."/>
            <person name="Martin F.M."/>
            <person name="Stajich J.E."/>
            <person name="Smith M.E."/>
            <person name="Bonito G."/>
            <person name="Spatafora J.W."/>
        </authorList>
    </citation>
    <scope>NUCLEOTIDE SEQUENCE [LARGE SCALE GENOMIC DNA]</scope>
    <source>
        <strain evidence="2 3">GMNB39</strain>
    </source>
</reference>
<evidence type="ECO:0000313" key="2">
    <source>
        <dbReference type="EMBL" id="RUP46133.1"/>
    </source>
</evidence>
<gene>
    <name evidence="2" type="ORF">BC936DRAFT_147314</name>
</gene>
<accession>A0A433D5R1</accession>
<sequence>MGPDNQTHLGQLKREPSLTPYRIFARKSKPAEARRNPRHTDPGKPAGCRTGKTTNFRPPRNPPSKPLPVACCSAKLYTARNAELTQTNRGLGIELVLQQPLGNPNLIWDGVTLSKTFSTLESIHRHSLFNAAEQSYWTAVLRDGSRINETLLDSSSFDTMLHQAASHGAPLRVVRKMVVMGAWRTLRNARGQKPVDVARSLGHTHLVDALEPVCRRSVPEDLLRQIEANFHDGWLASWLRSTRSGYRSLAGVGQGC</sequence>
<feature type="compositionally biased region" description="Basic and acidic residues" evidence="1">
    <location>
        <begin position="29"/>
        <end position="42"/>
    </location>
</feature>
<dbReference type="Proteomes" id="UP000268093">
    <property type="component" value="Unassembled WGS sequence"/>
</dbReference>
<dbReference type="OrthoDB" id="524187at2759"/>
<organism evidence="2 3">
    <name type="scientific">Jimgerdemannia flammicorona</name>
    <dbReference type="NCBI Taxonomy" id="994334"/>
    <lineage>
        <taxon>Eukaryota</taxon>
        <taxon>Fungi</taxon>
        <taxon>Fungi incertae sedis</taxon>
        <taxon>Mucoromycota</taxon>
        <taxon>Mucoromycotina</taxon>
        <taxon>Endogonomycetes</taxon>
        <taxon>Endogonales</taxon>
        <taxon>Endogonaceae</taxon>
        <taxon>Jimgerdemannia</taxon>
    </lineage>
</organism>
<keyword evidence="3" id="KW-1185">Reference proteome</keyword>
<dbReference type="InterPro" id="IPR036770">
    <property type="entry name" value="Ankyrin_rpt-contain_sf"/>
</dbReference>
<feature type="region of interest" description="Disordered" evidence="1">
    <location>
        <begin position="1"/>
        <end position="65"/>
    </location>
</feature>
<dbReference type="Gene3D" id="1.25.40.20">
    <property type="entry name" value="Ankyrin repeat-containing domain"/>
    <property type="match status" value="1"/>
</dbReference>